<dbReference type="AlphaFoldDB" id="A0A813HVU0"/>
<organism evidence="1 2">
    <name type="scientific">Polarella glacialis</name>
    <name type="common">Dinoflagellate</name>
    <dbReference type="NCBI Taxonomy" id="89957"/>
    <lineage>
        <taxon>Eukaryota</taxon>
        <taxon>Sar</taxon>
        <taxon>Alveolata</taxon>
        <taxon>Dinophyceae</taxon>
        <taxon>Suessiales</taxon>
        <taxon>Suessiaceae</taxon>
        <taxon>Polarella</taxon>
    </lineage>
</organism>
<comment type="caution">
    <text evidence="1">The sequence shown here is derived from an EMBL/GenBank/DDBJ whole genome shotgun (WGS) entry which is preliminary data.</text>
</comment>
<gene>
    <name evidence="1" type="ORF">PGLA1383_LOCUS56257</name>
</gene>
<dbReference type="EMBL" id="CAJNNV010032957">
    <property type="protein sequence ID" value="CAE8641641.1"/>
    <property type="molecule type" value="Genomic_DNA"/>
</dbReference>
<reference evidence="1" key="1">
    <citation type="submission" date="2021-02" db="EMBL/GenBank/DDBJ databases">
        <authorList>
            <person name="Dougan E. K."/>
            <person name="Rhodes N."/>
            <person name="Thang M."/>
            <person name="Chan C."/>
        </authorList>
    </citation>
    <scope>NUCLEOTIDE SEQUENCE</scope>
</reference>
<accession>A0A813HVU0</accession>
<feature type="non-terminal residue" evidence="1">
    <location>
        <position position="1"/>
    </location>
</feature>
<dbReference type="Proteomes" id="UP000654075">
    <property type="component" value="Unassembled WGS sequence"/>
</dbReference>
<evidence type="ECO:0000313" key="1">
    <source>
        <dbReference type="EMBL" id="CAE8641641.1"/>
    </source>
</evidence>
<keyword evidence="2" id="KW-1185">Reference proteome</keyword>
<evidence type="ECO:0000313" key="2">
    <source>
        <dbReference type="Proteomes" id="UP000654075"/>
    </source>
</evidence>
<name>A0A813HVU0_POLGL</name>
<proteinExistence type="predicted"/>
<sequence>NWLQAGLDDVVADNQNLEIKLDDMVVVEYTAAGRTRVWVARVLRLFAVGDQLEVHLYEVPVGERFGPWTRRPWKPLEGKIEFVSRSDVLCVAELGDSALTAASCELLAALGVFQDQPRGDKSMPGRRL</sequence>
<protein>
    <submittedName>
        <fullName evidence="1">Uncharacterized protein</fullName>
    </submittedName>
</protein>